<dbReference type="CDD" id="cd09272">
    <property type="entry name" value="RNase_HI_RT_Ty1"/>
    <property type="match status" value="1"/>
</dbReference>
<proteinExistence type="predicted"/>
<dbReference type="Proteomes" id="UP000075243">
    <property type="component" value="Chromosome 7"/>
</dbReference>
<name>A0A151TB60_CAJCA</name>
<keyword evidence="7" id="KW-1185">Reference proteome</keyword>
<organism evidence="6 7">
    <name type="scientific">Cajanus cajan</name>
    <name type="common">Pigeon pea</name>
    <name type="synonym">Cajanus indicus</name>
    <dbReference type="NCBI Taxonomy" id="3821"/>
    <lineage>
        <taxon>Eukaryota</taxon>
        <taxon>Viridiplantae</taxon>
        <taxon>Streptophyta</taxon>
        <taxon>Embryophyta</taxon>
        <taxon>Tracheophyta</taxon>
        <taxon>Spermatophyta</taxon>
        <taxon>Magnoliopsida</taxon>
        <taxon>eudicotyledons</taxon>
        <taxon>Gunneridae</taxon>
        <taxon>Pentapetalae</taxon>
        <taxon>rosids</taxon>
        <taxon>fabids</taxon>
        <taxon>Fabales</taxon>
        <taxon>Fabaceae</taxon>
        <taxon>Papilionoideae</taxon>
        <taxon>50 kb inversion clade</taxon>
        <taxon>NPAAA clade</taxon>
        <taxon>indigoferoid/millettioid clade</taxon>
        <taxon>Phaseoleae</taxon>
        <taxon>Cajanus</taxon>
    </lineage>
</organism>
<evidence type="ECO:0000313" key="7">
    <source>
        <dbReference type="Proteomes" id="UP000075243"/>
    </source>
</evidence>
<dbReference type="Pfam" id="PF07727">
    <property type="entry name" value="RVT_2"/>
    <property type="match status" value="1"/>
</dbReference>
<dbReference type="InterPro" id="IPR012337">
    <property type="entry name" value="RNaseH-like_sf"/>
</dbReference>
<dbReference type="InterPro" id="IPR039537">
    <property type="entry name" value="Retrotran_Ty1/copia-like"/>
</dbReference>
<dbReference type="InterPro" id="IPR036397">
    <property type="entry name" value="RNaseH_sf"/>
</dbReference>
<evidence type="ECO:0000256" key="1">
    <source>
        <dbReference type="ARBA" id="ARBA00022670"/>
    </source>
</evidence>
<dbReference type="GO" id="GO:0015074">
    <property type="term" value="P:DNA integration"/>
    <property type="evidence" value="ECO:0007669"/>
    <property type="project" value="InterPro"/>
</dbReference>
<protein>
    <submittedName>
        <fullName evidence="6">Retrovirus-related Pol polyprotein from transposon TNT 1-94</fullName>
    </submittedName>
</protein>
<evidence type="ECO:0000256" key="2">
    <source>
        <dbReference type="ARBA" id="ARBA00022723"/>
    </source>
</evidence>
<dbReference type="Gramene" id="C.cajan_18346.t">
    <property type="protein sequence ID" value="C.cajan_18346.t.cds1"/>
    <property type="gene ID" value="C.cajan_18346"/>
</dbReference>
<dbReference type="OMA" id="CNKSINQ"/>
<sequence length="1012" mass="114317">DDIIVAVVSQVNIVTNVSKWVVDSGATRHICANRNAFSSYTAVEDGEEQVYLGDSRTTPVLGKGKVLIKLTSGKTLALNDVLHVPSIRVNLVSVALLGKVGVKVSFESDKIVMTKNNVFVGKGYCDQGLFVLNVSEITSESASSSAYMIDSYGMWHARLGHVNSAYVLKLKRLGMINMHDEQIGKCEICVESKLIKKTCHSVFRESEPLSLIHYDLADLKQTMSRGGKNYFVTFIDDFSRYTKVYLIKHKDEAFDMFLSYKAEVENQLNKRIKRIRSDRGGEYMLFDDYCEKEGIIHEVTPPYSPESNGVAERKNRTLKEMMNALLNSSSAPDNLWGEALLTACFLQNRIPHRRTGKTPYELWKGYVPNLKYLRVWGCLAKVLLPDPKKRKIGPKTSDCMFIGYAERSAAYRFLVLKSSVIDCNTIVETKNAEFFENIFPLKSSINTSSTQPSPLETSSEHMFEDLRRSKRQRKETSFGSDFYTYLVENDPISFSEAISSSDAIFWKEAIRIEIDSIKENNTWTLVDLPKGAKPIGCKWIFKRKYNPDGSIEKYKARLVAKGFTQKQDIDFFDTFAPVARISSIRVLIALASIHRLVIHQMDVKTAFLNGELEEEIYMTQPEGCEVPGQENKVCRLLKSLYGLKQAPKQWHEKFDQVLLNDGFSSSSADKCVYTKSMNDDCVIICLYVDDMLIFGTCDDIVFKTKSFLASNFDMKDMGEASVILGVKVVRKGDSILLSQGHYVERLLKKFDYYDCKSVTTPYDVNSQLKQNKGDSLAQSQYAQIIGSLLHLMNFSRPDIAYAVSRLSRYTHCPNQDHWEALARLMRYLRGTMDYGIEYSGFPAVLEGYSDANWISDSDETKSTSGYVFTLGGGAIAWRSVRQSIIARSTMESEFVALEMTSTEAEWLRNFLANIPLGMKPTPSVSIHCDNQSAIAIAKNKSYNGKNRHIQLRHNIVKQLLKDGTISINYVKSEGNLADPLTKPLGRKMIYETSRGMGLKPIENKQVMVTQPL</sequence>
<dbReference type="InterPro" id="IPR025724">
    <property type="entry name" value="GAG-pre-integrase_dom"/>
</dbReference>
<dbReference type="AlphaFoldDB" id="A0A151TB60"/>
<dbReference type="EMBL" id="CM003609">
    <property type="protein sequence ID" value="KYP64289.1"/>
    <property type="molecule type" value="Genomic_DNA"/>
</dbReference>
<dbReference type="Pfam" id="PF00665">
    <property type="entry name" value="rve"/>
    <property type="match status" value="1"/>
</dbReference>
<dbReference type="Pfam" id="PF25597">
    <property type="entry name" value="SH3_retrovirus"/>
    <property type="match status" value="1"/>
</dbReference>
<dbReference type="GO" id="GO:0003676">
    <property type="term" value="F:nucleic acid binding"/>
    <property type="evidence" value="ECO:0007669"/>
    <property type="project" value="InterPro"/>
</dbReference>
<dbReference type="GO" id="GO:0004190">
    <property type="term" value="F:aspartic-type endopeptidase activity"/>
    <property type="evidence" value="ECO:0007669"/>
    <property type="project" value="UniProtKB-KW"/>
</dbReference>
<dbReference type="InterPro" id="IPR057670">
    <property type="entry name" value="SH3_retrovirus"/>
</dbReference>
<dbReference type="PANTHER" id="PTHR42648:SF20">
    <property type="entry name" value="RNA-DIRECTED DNA POLYMERASE"/>
    <property type="match status" value="1"/>
</dbReference>
<dbReference type="PROSITE" id="PS50994">
    <property type="entry name" value="INTEGRASE"/>
    <property type="match status" value="1"/>
</dbReference>
<dbReference type="Pfam" id="PF13976">
    <property type="entry name" value="gag_pre-integrs"/>
    <property type="match status" value="1"/>
</dbReference>
<reference evidence="6 7" key="1">
    <citation type="journal article" date="2012" name="Nat. Biotechnol.">
        <title>Draft genome sequence of pigeonpea (Cajanus cajan), an orphan legume crop of resource-poor farmers.</title>
        <authorList>
            <person name="Varshney R.K."/>
            <person name="Chen W."/>
            <person name="Li Y."/>
            <person name="Bharti A.K."/>
            <person name="Saxena R.K."/>
            <person name="Schlueter J.A."/>
            <person name="Donoghue M.T."/>
            <person name="Azam S."/>
            <person name="Fan G."/>
            <person name="Whaley A.M."/>
            <person name="Farmer A.D."/>
            <person name="Sheridan J."/>
            <person name="Iwata A."/>
            <person name="Tuteja R."/>
            <person name="Penmetsa R.V."/>
            <person name="Wu W."/>
            <person name="Upadhyaya H.D."/>
            <person name="Yang S.P."/>
            <person name="Shah T."/>
            <person name="Saxena K.B."/>
            <person name="Michael T."/>
            <person name="McCombie W.R."/>
            <person name="Yang B."/>
            <person name="Zhang G."/>
            <person name="Yang H."/>
            <person name="Wang J."/>
            <person name="Spillane C."/>
            <person name="Cook D.R."/>
            <person name="May G.D."/>
            <person name="Xu X."/>
            <person name="Jackson S.A."/>
        </authorList>
    </citation>
    <scope>NUCLEOTIDE SEQUENCE [LARGE SCALE GENOMIC DNA]</scope>
    <source>
        <strain evidence="7">cv. Asha</strain>
    </source>
</reference>
<evidence type="ECO:0000256" key="4">
    <source>
        <dbReference type="ARBA" id="ARBA00022801"/>
    </source>
</evidence>
<dbReference type="PANTHER" id="PTHR42648">
    <property type="entry name" value="TRANSPOSASE, PUTATIVE-RELATED"/>
    <property type="match status" value="1"/>
</dbReference>
<dbReference type="GO" id="GO:0006508">
    <property type="term" value="P:proteolysis"/>
    <property type="evidence" value="ECO:0007669"/>
    <property type="project" value="UniProtKB-KW"/>
</dbReference>
<accession>A0A151TB60</accession>
<dbReference type="InterPro" id="IPR001584">
    <property type="entry name" value="Integrase_cat-core"/>
</dbReference>
<dbReference type="GO" id="GO:0046872">
    <property type="term" value="F:metal ion binding"/>
    <property type="evidence" value="ECO:0007669"/>
    <property type="project" value="UniProtKB-KW"/>
</dbReference>
<dbReference type="Pfam" id="PF22936">
    <property type="entry name" value="Pol_BBD"/>
    <property type="match status" value="1"/>
</dbReference>
<dbReference type="InterPro" id="IPR013103">
    <property type="entry name" value="RVT_2"/>
</dbReference>
<evidence type="ECO:0000256" key="3">
    <source>
        <dbReference type="ARBA" id="ARBA00022750"/>
    </source>
</evidence>
<dbReference type="SUPFAM" id="SSF53098">
    <property type="entry name" value="Ribonuclease H-like"/>
    <property type="match status" value="1"/>
</dbReference>
<keyword evidence="1" id="KW-0645">Protease</keyword>
<dbReference type="SUPFAM" id="SSF56672">
    <property type="entry name" value="DNA/RNA polymerases"/>
    <property type="match status" value="1"/>
</dbReference>
<feature type="domain" description="Integrase catalytic" evidence="5">
    <location>
        <begin position="204"/>
        <end position="367"/>
    </location>
</feature>
<dbReference type="Gene3D" id="3.30.420.10">
    <property type="entry name" value="Ribonuclease H-like superfamily/Ribonuclease H"/>
    <property type="match status" value="1"/>
</dbReference>
<keyword evidence="2" id="KW-0479">Metal-binding</keyword>
<evidence type="ECO:0000313" key="6">
    <source>
        <dbReference type="EMBL" id="KYP64289.1"/>
    </source>
</evidence>
<dbReference type="InterPro" id="IPR043502">
    <property type="entry name" value="DNA/RNA_pol_sf"/>
</dbReference>
<keyword evidence="3" id="KW-0064">Aspartyl protease</keyword>
<gene>
    <name evidence="6" type="ORF">KK1_018881</name>
</gene>
<dbReference type="InterPro" id="IPR054722">
    <property type="entry name" value="PolX-like_BBD"/>
</dbReference>
<feature type="non-terminal residue" evidence="6">
    <location>
        <position position="1"/>
    </location>
</feature>
<keyword evidence="4" id="KW-0378">Hydrolase</keyword>
<evidence type="ECO:0000259" key="5">
    <source>
        <dbReference type="PROSITE" id="PS50994"/>
    </source>
</evidence>